<organism evidence="7 8">
    <name type="scientific">Lecanosticta acicola</name>
    <dbReference type="NCBI Taxonomy" id="111012"/>
    <lineage>
        <taxon>Eukaryota</taxon>
        <taxon>Fungi</taxon>
        <taxon>Dikarya</taxon>
        <taxon>Ascomycota</taxon>
        <taxon>Pezizomycotina</taxon>
        <taxon>Dothideomycetes</taxon>
        <taxon>Dothideomycetidae</taxon>
        <taxon>Mycosphaerellales</taxon>
        <taxon>Mycosphaerellaceae</taxon>
        <taxon>Lecanosticta</taxon>
    </lineage>
</organism>
<feature type="region of interest" description="Disordered" evidence="5">
    <location>
        <begin position="1"/>
        <end position="101"/>
    </location>
</feature>
<dbReference type="Proteomes" id="UP001296104">
    <property type="component" value="Unassembled WGS sequence"/>
</dbReference>
<dbReference type="InterPro" id="IPR045166">
    <property type="entry name" value="Spp2-like"/>
</dbReference>
<feature type="compositionally biased region" description="Basic and acidic residues" evidence="5">
    <location>
        <begin position="296"/>
        <end position="344"/>
    </location>
</feature>
<evidence type="ECO:0000259" key="6">
    <source>
        <dbReference type="PROSITE" id="PS50174"/>
    </source>
</evidence>
<dbReference type="PANTHER" id="PTHR15818">
    <property type="entry name" value="G PATCH AND KOW-CONTAINING"/>
    <property type="match status" value="1"/>
</dbReference>
<evidence type="ECO:0000313" key="7">
    <source>
        <dbReference type="EMBL" id="CAK3850483.1"/>
    </source>
</evidence>
<proteinExistence type="inferred from homology"/>
<dbReference type="PANTHER" id="PTHR15818:SF2">
    <property type="entry name" value="G-PATCH DOMAIN AND KOW MOTIFS-CONTAINING PROTEIN"/>
    <property type="match status" value="1"/>
</dbReference>
<keyword evidence="3 4" id="KW-0539">Nucleus</keyword>
<feature type="compositionally biased region" description="Basic and acidic residues" evidence="5">
    <location>
        <begin position="35"/>
        <end position="61"/>
    </location>
</feature>
<evidence type="ECO:0000256" key="4">
    <source>
        <dbReference type="RuleBase" id="RU369096"/>
    </source>
</evidence>
<feature type="compositionally biased region" description="Basic and acidic residues" evidence="5">
    <location>
        <begin position="364"/>
        <end position="411"/>
    </location>
</feature>
<evidence type="ECO:0000256" key="2">
    <source>
        <dbReference type="ARBA" id="ARBA00008576"/>
    </source>
</evidence>
<dbReference type="InterPro" id="IPR000467">
    <property type="entry name" value="G_patch_dom"/>
</dbReference>
<gene>
    <name evidence="7" type="ORF">LECACI_7A001651</name>
</gene>
<dbReference type="GO" id="GO:0003676">
    <property type="term" value="F:nucleic acid binding"/>
    <property type="evidence" value="ECO:0007669"/>
    <property type="project" value="InterPro"/>
</dbReference>
<feature type="compositionally biased region" description="Polar residues" evidence="5">
    <location>
        <begin position="169"/>
        <end position="178"/>
    </location>
</feature>
<name>A0AAI8YTE3_9PEZI</name>
<dbReference type="AlphaFoldDB" id="A0AAI8YTE3"/>
<comment type="similarity">
    <text evidence="2 4">Belongs to the SPP2 family.</text>
</comment>
<dbReference type="GO" id="GO:0000398">
    <property type="term" value="P:mRNA splicing, via spliceosome"/>
    <property type="evidence" value="ECO:0007669"/>
    <property type="project" value="UniProtKB-UniRule"/>
</dbReference>
<feature type="compositionally biased region" description="Basic and acidic residues" evidence="5">
    <location>
        <begin position="122"/>
        <end position="137"/>
    </location>
</feature>
<keyword evidence="4" id="KW-0507">mRNA processing</keyword>
<comment type="function">
    <text evidence="4">Involved in spliceosome maturation and the first step of pre-mRNA splicing.</text>
</comment>
<dbReference type="GO" id="GO:0005681">
    <property type="term" value="C:spliceosomal complex"/>
    <property type="evidence" value="ECO:0007669"/>
    <property type="project" value="UniProtKB-UniRule"/>
</dbReference>
<feature type="compositionally biased region" description="Basic and acidic residues" evidence="5">
    <location>
        <begin position="70"/>
        <end position="79"/>
    </location>
</feature>
<keyword evidence="4" id="KW-0508">mRNA splicing</keyword>
<sequence>MSGKISLALNGRNKPINGVKRSHAALQEEEDEDNEYGRSETVSHFDKKAGGAIDEKRKEDQGPLVIAKQANRDWREAANKRRRQKSGLPDGANGDVDADQRMKAVEAADVAKKPGFGLNLFKKGEEDGGEEASRAEEVPESEQPEPAAQEPPARRKTEDELAMDALLGRTTQDKSLTIVTEEDAFRNDYEGAPDMSTLDDYARVPVEQFGAALLRGMGWKEGEGIGSQKGKRLPKDDNKLPERRANLLGIGAKEDAALAAEMGAWGKGGRGKEVKIYNPVLVKDKKTGKMYTEDELQQKKERDERERYEAEFEKKERRREKESRRDDGHDRDRRRDMDRRKREDEESEEEYHRRKEKERRRRDRDRDDDYDRERSRRHRERDSDRHHRDSDRDRERDRRRDRDRDGRDRRR</sequence>
<feature type="compositionally biased region" description="Basic residues" evidence="5">
    <location>
        <begin position="354"/>
        <end position="363"/>
    </location>
</feature>
<evidence type="ECO:0000256" key="5">
    <source>
        <dbReference type="SAM" id="MobiDB-lite"/>
    </source>
</evidence>
<evidence type="ECO:0000256" key="3">
    <source>
        <dbReference type="ARBA" id="ARBA00023242"/>
    </source>
</evidence>
<keyword evidence="4" id="KW-0747">Spliceosome</keyword>
<dbReference type="InterPro" id="IPR026822">
    <property type="entry name" value="Spp2/MOS2_G-patch"/>
</dbReference>
<feature type="region of interest" description="Disordered" evidence="5">
    <location>
        <begin position="268"/>
        <end position="411"/>
    </location>
</feature>
<feature type="region of interest" description="Disordered" evidence="5">
    <location>
        <begin position="115"/>
        <end position="179"/>
    </location>
</feature>
<protein>
    <recommendedName>
        <fullName evidence="4">Pre-mRNA-splicing factor</fullName>
    </recommendedName>
</protein>
<comment type="subcellular location">
    <subcellularLocation>
        <location evidence="1 4">Nucleus</location>
    </subcellularLocation>
</comment>
<evidence type="ECO:0000256" key="1">
    <source>
        <dbReference type="ARBA" id="ARBA00004123"/>
    </source>
</evidence>
<dbReference type="EMBL" id="CAVMBE010000006">
    <property type="protein sequence ID" value="CAK3850483.1"/>
    <property type="molecule type" value="Genomic_DNA"/>
</dbReference>
<dbReference type="PROSITE" id="PS50174">
    <property type="entry name" value="G_PATCH"/>
    <property type="match status" value="1"/>
</dbReference>
<reference evidence="7" key="1">
    <citation type="submission" date="2023-11" db="EMBL/GenBank/DDBJ databases">
        <authorList>
            <person name="Alioto T."/>
            <person name="Alioto T."/>
            <person name="Gomez Garrido J."/>
        </authorList>
    </citation>
    <scope>NUCLEOTIDE SEQUENCE</scope>
</reference>
<comment type="caution">
    <text evidence="7">The sequence shown here is derived from an EMBL/GenBank/DDBJ whole genome shotgun (WGS) entry which is preliminary data.</text>
</comment>
<accession>A0AAI8YTE3</accession>
<evidence type="ECO:0000313" key="8">
    <source>
        <dbReference type="Proteomes" id="UP001296104"/>
    </source>
</evidence>
<keyword evidence="8" id="KW-1185">Reference proteome</keyword>
<feature type="domain" description="G-patch" evidence="6">
    <location>
        <begin position="206"/>
        <end position="255"/>
    </location>
</feature>
<dbReference type="Pfam" id="PF12656">
    <property type="entry name" value="G-patch_2"/>
    <property type="match status" value="1"/>
</dbReference>